<feature type="transmembrane region" description="Helical" evidence="2">
    <location>
        <begin position="775"/>
        <end position="798"/>
    </location>
</feature>
<gene>
    <name evidence="3" type="ORF">B0T24DRAFT_259408</name>
</gene>
<keyword evidence="2" id="KW-0812">Transmembrane</keyword>
<evidence type="ECO:0000256" key="2">
    <source>
        <dbReference type="SAM" id="Phobius"/>
    </source>
</evidence>
<dbReference type="PANTHER" id="PTHR37544">
    <property type="entry name" value="SPRAY-RELATED"/>
    <property type="match status" value="1"/>
</dbReference>
<dbReference type="PANTHER" id="PTHR37544:SF3">
    <property type="entry name" value="SPRAY"/>
    <property type="match status" value="1"/>
</dbReference>
<protein>
    <recommendedName>
        <fullName evidence="5">Spray</fullName>
    </recommendedName>
</protein>
<feature type="compositionally biased region" description="Pro residues" evidence="1">
    <location>
        <begin position="99"/>
        <end position="112"/>
    </location>
</feature>
<feature type="compositionally biased region" description="Low complexity" evidence="1">
    <location>
        <begin position="113"/>
        <end position="132"/>
    </location>
</feature>
<feature type="transmembrane region" description="Helical" evidence="2">
    <location>
        <begin position="345"/>
        <end position="364"/>
    </location>
</feature>
<feature type="region of interest" description="Disordered" evidence="1">
    <location>
        <begin position="1"/>
        <end position="138"/>
    </location>
</feature>
<accession>A0AAE0KC17</accession>
<feature type="compositionally biased region" description="Pro residues" evidence="1">
    <location>
        <begin position="73"/>
        <end position="83"/>
    </location>
</feature>
<reference evidence="3" key="1">
    <citation type="journal article" date="2023" name="Mol. Phylogenet. Evol.">
        <title>Genome-scale phylogeny and comparative genomics of the fungal order Sordariales.</title>
        <authorList>
            <person name="Hensen N."/>
            <person name="Bonometti L."/>
            <person name="Westerberg I."/>
            <person name="Brannstrom I.O."/>
            <person name="Guillou S."/>
            <person name="Cros-Aarteil S."/>
            <person name="Calhoun S."/>
            <person name="Haridas S."/>
            <person name="Kuo A."/>
            <person name="Mondo S."/>
            <person name="Pangilinan J."/>
            <person name="Riley R."/>
            <person name="LaButti K."/>
            <person name="Andreopoulos B."/>
            <person name="Lipzen A."/>
            <person name="Chen C."/>
            <person name="Yan M."/>
            <person name="Daum C."/>
            <person name="Ng V."/>
            <person name="Clum A."/>
            <person name="Steindorff A."/>
            <person name="Ohm R.A."/>
            <person name="Martin F."/>
            <person name="Silar P."/>
            <person name="Natvig D.O."/>
            <person name="Lalanne C."/>
            <person name="Gautier V."/>
            <person name="Ament-Velasquez S.L."/>
            <person name="Kruys A."/>
            <person name="Hutchinson M.I."/>
            <person name="Powell A.J."/>
            <person name="Barry K."/>
            <person name="Miller A.N."/>
            <person name="Grigoriev I.V."/>
            <person name="Debuchy R."/>
            <person name="Gladieux P."/>
            <person name="Hiltunen Thoren M."/>
            <person name="Johannesson H."/>
        </authorList>
    </citation>
    <scope>NUCLEOTIDE SEQUENCE</scope>
    <source>
        <strain evidence="3">CBS 958.72</strain>
    </source>
</reference>
<feature type="region of interest" description="Disordered" evidence="1">
    <location>
        <begin position="744"/>
        <end position="763"/>
    </location>
</feature>
<proteinExistence type="predicted"/>
<feature type="transmembrane region" description="Helical" evidence="2">
    <location>
        <begin position="384"/>
        <end position="403"/>
    </location>
</feature>
<evidence type="ECO:0000256" key="1">
    <source>
        <dbReference type="SAM" id="MobiDB-lite"/>
    </source>
</evidence>
<reference evidence="3" key="2">
    <citation type="submission" date="2023-06" db="EMBL/GenBank/DDBJ databases">
        <authorList>
            <consortium name="Lawrence Berkeley National Laboratory"/>
            <person name="Haridas S."/>
            <person name="Hensen N."/>
            <person name="Bonometti L."/>
            <person name="Westerberg I."/>
            <person name="Brannstrom I.O."/>
            <person name="Guillou S."/>
            <person name="Cros-Aarteil S."/>
            <person name="Calhoun S."/>
            <person name="Kuo A."/>
            <person name="Mondo S."/>
            <person name="Pangilinan J."/>
            <person name="Riley R."/>
            <person name="Labutti K."/>
            <person name="Andreopoulos B."/>
            <person name="Lipzen A."/>
            <person name="Chen C."/>
            <person name="Yanf M."/>
            <person name="Daum C."/>
            <person name="Ng V."/>
            <person name="Clum A."/>
            <person name="Steindorff A."/>
            <person name="Ohm R."/>
            <person name="Martin F."/>
            <person name="Silar P."/>
            <person name="Natvig D."/>
            <person name="Lalanne C."/>
            <person name="Gautier V."/>
            <person name="Ament-Velasquez S.L."/>
            <person name="Kruys A."/>
            <person name="Hutchinson M.I."/>
            <person name="Powell A.J."/>
            <person name="Barry K."/>
            <person name="Miller A.N."/>
            <person name="Grigoriev I.V."/>
            <person name="Debuchy R."/>
            <person name="Gladieux P."/>
            <person name="Thoren M.H."/>
            <person name="Johannesson H."/>
        </authorList>
    </citation>
    <scope>NUCLEOTIDE SEQUENCE</scope>
    <source>
        <strain evidence="3">CBS 958.72</strain>
    </source>
</reference>
<keyword evidence="4" id="KW-1185">Reference proteome</keyword>
<evidence type="ECO:0000313" key="3">
    <source>
        <dbReference type="EMBL" id="KAK3373405.1"/>
    </source>
</evidence>
<feature type="transmembrane region" description="Helical" evidence="2">
    <location>
        <begin position="502"/>
        <end position="525"/>
    </location>
</feature>
<feature type="compositionally biased region" description="Low complexity" evidence="1">
    <location>
        <begin position="16"/>
        <end position="30"/>
    </location>
</feature>
<feature type="transmembrane region" description="Helical" evidence="2">
    <location>
        <begin position="709"/>
        <end position="732"/>
    </location>
</feature>
<organism evidence="3 4">
    <name type="scientific">Lasiosphaeria ovina</name>
    <dbReference type="NCBI Taxonomy" id="92902"/>
    <lineage>
        <taxon>Eukaryota</taxon>
        <taxon>Fungi</taxon>
        <taxon>Dikarya</taxon>
        <taxon>Ascomycota</taxon>
        <taxon>Pezizomycotina</taxon>
        <taxon>Sordariomycetes</taxon>
        <taxon>Sordariomycetidae</taxon>
        <taxon>Sordariales</taxon>
        <taxon>Lasiosphaeriaceae</taxon>
        <taxon>Lasiosphaeria</taxon>
    </lineage>
</organism>
<keyword evidence="2" id="KW-1133">Transmembrane helix</keyword>
<name>A0AAE0KC17_9PEZI</name>
<feature type="compositionally biased region" description="Polar residues" evidence="1">
    <location>
        <begin position="1"/>
        <end position="14"/>
    </location>
</feature>
<dbReference type="EMBL" id="JAULSN010000004">
    <property type="protein sequence ID" value="KAK3373405.1"/>
    <property type="molecule type" value="Genomic_DNA"/>
</dbReference>
<feature type="transmembrane region" description="Helical" evidence="2">
    <location>
        <begin position="454"/>
        <end position="482"/>
    </location>
</feature>
<dbReference type="InterPro" id="IPR021840">
    <property type="entry name" value="DUF3433"/>
</dbReference>
<dbReference type="AlphaFoldDB" id="A0AAE0KC17"/>
<sequence length="896" mass="98995">MSYSNTPRWQQPPLQSAVSSSSLSRISTVSDITDFEGFPDIAPVTPLLGRPSLVSLQSDDEARARSDSSPAPARQPYPGPPAAAWPDPVTSSPGQAHGPIPPLGPASLPLPLPEQQQQPQQQQPQQQQQQRQGRSFAQRALTSRIHHEAILEEEEEGIDLSLIHSAAPIQHEVQRPLDPPVTPNLTFDLSSTLGPTTRADEDFIRALQQQEAQGKLTGGLGLGIRTDAVLTESALLATSPVVERSPLARSFSFSRPGRPLSDTVRQLGQTEANKRGEVIEVVMETLPTPADSDDDLSIMAAPEPGLPPTKSGTWPTITSTKTGLSLTQVFYPQPDWKPFSMRWPYLLFIILLSMVLGGGQEVLYQTSARSPLVTFHTPSEIPTFQYFAFKFLPTLITVSYGVLWQLTNFEVRRLEAFYQLSKETGALAAESINVDYITDFSFLRPIRAFRCGHYAVAVSSIATLLANTVVPTLGAASIILSPDRDARIKYPGNEKFILVHAVWSRLLTVTFLVIALLGCVLFFLLQRRRSGLLGDVKGIAGLASMATVSHILMDFKDMDVATHGDIHHKLKDHRYALRNSSLTPDDLNPPSKQEREKYTKNYLSENPHPLMLRAKGAVPFILGIVMFSALIPVFLFTPANVLTDRAPWVVTLLAVCIKLSWGALETDVRMMEPYYILWRRHAPSKTLTLDYTAMPFGWVALQGLLNRHWLVFFVGFGTVLTELLTVLVTSLATVEGRVFVDRVRAPDSSSSSPPPANSSDMDDDINAGEETVASFWISFALADFVLLYMGVVALVVYVRRRRVFLPRQPNTIASVLAFIHQSKMLYNFVNTAKLSNAAMADRLAGLGKTYGLGWFQGRDGQSHCGVDEEELLSGYKFGYDYSRATKPWEETAVDWL</sequence>
<keyword evidence="2" id="KW-0472">Membrane</keyword>
<evidence type="ECO:0008006" key="5">
    <source>
        <dbReference type="Google" id="ProtNLM"/>
    </source>
</evidence>
<dbReference type="Proteomes" id="UP001287356">
    <property type="component" value="Unassembled WGS sequence"/>
</dbReference>
<comment type="caution">
    <text evidence="3">The sequence shown here is derived from an EMBL/GenBank/DDBJ whole genome shotgun (WGS) entry which is preliminary data.</text>
</comment>
<evidence type="ECO:0000313" key="4">
    <source>
        <dbReference type="Proteomes" id="UP001287356"/>
    </source>
</evidence>
<dbReference type="Pfam" id="PF11915">
    <property type="entry name" value="DUF3433"/>
    <property type="match status" value="2"/>
</dbReference>
<feature type="transmembrane region" description="Helical" evidence="2">
    <location>
        <begin position="617"/>
        <end position="639"/>
    </location>
</feature>